<dbReference type="Gene3D" id="1.10.10.10">
    <property type="entry name" value="Winged helix-like DNA-binding domain superfamily/Winged helix DNA-binding domain"/>
    <property type="match status" value="1"/>
</dbReference>
<dbReference type="Pfam" id="PF08281">
    <property type="entry name" value="Sigma70_r4_2"/>
    <property type="match status" value="1"/>
</dbReference>
<dbReference type="InterPro" id="IPR013249">
    <property type="entry name" value="RNA_pol_sigma70_r4_t2"/>
</dbReference>
<evidence type="ECO:0000256" key="3">
    <source>
        <dbReference type="ARBA" id="ARBA00023082"/>
    </source>
</evidence>
<comment type="caution">
    <text evidence="8">The sequence shown here is derived from an EMBL/GenBank/DDBJ whole genome shotgun (WGS) entry which is preliminary data.</text>
</comment>
<sequence>MRTPMQSDQPPPRRQLPALDAQIKAAQQGSATAFEAVFDACYDVLYRYAFQWAGNAADAEDIAQLAAIKLAKTLKQFKFESQFTTWLYRLVVTTAIDWARANRRHQGQEPAANSPEESVTHGGFSAVYLQQLINQVAQMGEGFKEAVILVLGEGFSHKEAAQVLKVKESTVSWRIHEVRKQLNQHSGGCHD</sequence>
<dbReference type="InterPro" id="IPR014284">
    <property type="entry name" value="RNA_pol_sigma-70_dom"/>
</dbReference>
<dbReference type="InterPro" id="IPR013324">
    <property type="entry name" value="RNA_pol_sigma_r3/r4-like"/>
</dbReference>
<organism evidence="8 9">
    <name type="scientific">Halioxenophilus aromaticivorans</name>
    <dbReference type="NCBI Taxonomy" id="1306992"/>
    <lineage>
        <taxon>Bacteria</taxon>
        <taxon>Pseudomonadati</taxon>
        <taxon>Pseudomonadota</taxon>
        <taxon>Gammaproteobacteria</taxon>
        <taxon>Alteromonadales</taxon>
        <taxon>Alteromonadaceae</taxon>
        <taxon>Halioxenophilus</taxon>
    </lineage>
</organism>
<keyword evidence="3" id="KW-0731">Sigma factor</keyword>
<evidence type="ECO:0000313" key="9">
    <source>
        <dbReference type="Proteomes" id="UP001409585"/>
    </source>
</evidence>
<dbReference type="Pfam" id="PF04542">
    <property type="entry name" value="Sigma70_r2"/>
    <property type="match status" value="1"/>
</dbReference>
<keyword evidence="4" id="KW-0238">DNA-binding</keyword>
<dbReference type="PANTHER" id="PTHR43133">
    <property type="entry name" value="RNA POLYMERASE ECF-TYPE SIGMA FACTO"/>
    <property type="match status" value="1"/>
</dbReference>
<keyword evidence="9" id="KW-1185">Reference proteome</keyword>
<accession>A0AAV3U1H8</accession>
<gene>
    <name evidence="8" type="ORF">GCM10025791_17410</name>
</gene>
<dbReference type="GO" id="GO:0016987">
    <property type="term" value="F:sigma factor activity"/>
    <property type="evidence" value="ECO:0007669"/>
    <property type="project" value="UniProtKB-KW"/>
</dbReference>
<dbReference type="InterPro" id="IPR013325">
    <property type="entry name" value="RNA_pol_sigma_r2"/>
</dbReference>
<feature type="domain" description="RNA polymerase sigma factor 70 region 4 type 2" evidence="7">
    <location>
        <begin position="130"/>
        <end position="182"/>
    </location>
</feature>
<dbReference type="GO" id="GO:0006352">
    <property type="term" value="P:DNA-templated transcription initiation"/>
    <property type="evidence" value="ECO:0007669"/>
    <property type="project" value="InterPro"/>
</dbReference>
<name>A0AAV3U1H8_9ALTE</name>
<evidence type="ECO:0000256" key="5">
    <source>
        <dbReference type="ARBA" id="ARBA00023163"/>
    </source>
</evidence>
<dbReference type="SUPFAM" id="SSF88659">
    <property type="entry name" value="Sigma3 and sigma4 domains of RNA polymerase sigma factors"/>
    <property type="match status" value="1"/>
</dbReference>
<dbReference type="EMBL" id="BAABLX010000009">
    <property type="protein sequence ID" value="GAA4939669.1"/>
    <property type="molecule type" value="Genomic_DNA"/>
</dbReference>
<proteinExistence type="inferred from homology"/>
<reference evidence="9" key="1">
    <citation type="journal article" date="2019" name="Int. J. Syst. Evol. Microbiol.">
        <title>The Global Catalogue of Microorganisms (GCM) 10K type strain sequencing project: providing services to taxonomists for standard genome sequencing and annotation.</title>
        <authorList>
            <consortium name="The Broad Institute Genomics Platform"/>
            <consortium name="The Broad Institute Genome Sequencing Center for Infectious Disease"/>
            <person name="Wu L."/>
            <person name="Ma J."/>
        </authorList>
    </citation>
    <scope>NUCLEOTIDE SEQUENCE [LARGE SCALE GENOMIC DNA]</scope>
    <source>
        <strain evidence="9">JCM 19134</strain>
    </source>
</reference>
<keyword evidence="2" id="KW-0805">Transcription regulation</keyword>
<protein>
    <submittedName>
        <fullName evidence="8">RNA polymerase sigma factor</fullName>
    </submittedName>
</protein>
<dbReference type="SUPFAM" id="SSF88946">
    <property type="entry name" value="Sigma2 domain of RNA polymerase sigma factors"/>
    <property type="match status" value="1"/>
</dbReference>
<evidence type="ECO:0000259" key="6">
    <source>
        <dbReference type="Pfam" id="PF04542"/>
    </source>
</evidence>
<dbReference type="NCBIfam" id="TIGR02937">
    <property type="entry name" value="sigma70-ECF"/>
    <property type="match status" value="1"/>
</dbReference>
<keyword evidence="5" id="KW-0804">Transcription</keyword>
<dbReference type="GO" id="GO:0003677">
    <property type="term" value="F:DNA binding"/>
    <property type="evidence" value="ECO:0007669"/>
    <property type="project" value="UniProtKB-KW"/>
</dbReference>
<evidence type="ECO:0000259" key="7">
    <source>
        <dbReference type="Pfam" id="PF08281"/>
    </source>
</evidence>
<evidence type="ECO:0000256" key="4">
    <source>
        <dbReference type="ARBA" id="ARBA00023125"/>
    </source>
</evidence>
<evidence type="ECO:0000256" key="2">
    <source>
        <dbReference type="ARBA" id="ARBA00023015"/>
    </source>
</evidence>
<dbReference type="PANTHER" id="PTHR43133:SF8">
    <property type="entry name" value="RNA POLYMERASE SIGMA FACTOR HI_1459-RELATED"/>
    <property type="match status" value="1"/>
</dbReference>
<feature type="domain" description="RNA polymerase sigma-70 region 2" evidence="6">
    <location>
        <begin position="38"/>
        <end position="104"/>
    </location>
</feature>
<dbReference type="InterPro" id="IPR007627">
    <property type="entry name" value="RNA_pol_sigma70_r2"/>
</dbReference>
<dbReference type="Proteomes" id="UP001409585">
    <property type="component" value="Unassembled WGS sequence"/>
</dbReference>
<evidence type="ECO:0000256" key="1">
    <source>
        <dbReference type="ARBA" id="ARBA00010641"/>
    </source>
</evidence>
<dbReference type="AlphaFoldDB" id="A0AAV3U1H8"/>
<evidence type="ECO:0000313" key="8">
    <source>
        <dbReference type="EMBL" id="GAA4939669.1"/>
    </source>
</evidence>
<dbReference type="Gene3D" id="1.10.1740.10">
    <property type="match status" value="1"/>
</dbReference>
<dbReference type="InterPro" id="IPR036388">
    <property type="entry name" value="WH-like_DNA-bd_sf"/>
</dbReference>
<dbReference type="InterPro" id="IPR039425">
    <property type="entry name" value="RNA_pol_sigma-70-like"/>
</dbReference>
<comment type="similarity">
    <text evidence="1">Belongs to the sigma-70 factor family. ECF subfamily.</text>
</comment>